<accession>A0ABR3VXH6</accession>
<dbReference type="EMBL" id="JAWRVE010000235">
    <property type="protein sequence ID" value="KAL1847697.1"/>
    <property type="molecule type" value="Genomic_DNA"/>
</dbReference>
<reference evidence="2 3" key="1">
    <citation type="journal article" date="2024" name="IMA Fungus">
        <title>IMA Genome - F19 : A genome assembly and annotation guide to empower mycologists, including annotated draft genome sequences of Ceratocystis pirilliformis, Diaporthe australafricana, Fusarium ophioides, Paecilomyces lecythidis, and Sporothrix stenoceras.</title>
        <authorList>
            <person name="Aylward J."/>
            <person name="Wilson A.M."/>
            <person name="Visagie C.M."/>
            <person name="Spraker J."/>
            <person name="Barnes I."/>
            <person name="Buitendag C."/>
            <person name="Ceriani C."/>
            <person name="Del Mar Angel L."/>
            <person name="du Plessis D."/>
            <person name="Fuchs T."/>
            <person name="Gasser K."/>
            <person name="Kramer D."/>
            <person name="Li W."/>
            <person name="Munsamy K."/>
            <person name="Piso A."/>
            <person name="Price J.L."/>
            <person name="Sonnekus B."/>
            <person name="Thomas C."/>
            <person name="van der Nest A."/>
            <person name="van Dijk A."/>
            <person name="van Heerden A."/>
            <person name="van Vuuren N."/>
            <person name="Yilmaz N."/>
            <person name="Duong T.A."/>
            <person name="van der Merwe N.A."/>
            <person name="Wingfield M.J."/>
            <person name="Wingfield B.D."/>
        </authorList>
    </citation>
    <scope>NUCLEOTIDE SEQUENCE [LARGE SCALE GENOMIC DNA]</scope>
    <source>
        <strain evidence="2 3">CMW 18300</strain>
    </source>
</reference>
<protein>
    <submittedName>
        <fullName evidence="2">Uncharacterized protein</fullName>
    </submittedName>
</protein>
<evidence type="ECO:0000313" key="2">
    <source>
        <dbReference type="EMBL" id="KAL1847697.1"/>
    </source>
</evidence>
<proteinExistence type="predicted"/>
<comment type="caution">
    <text evidence="2">The sequence shown here is derived from an EMBL/GenBank/DDBJ whole genome shotgun (WGS) entry which is preliminary data.</text>
</comment>
<evidence type="ECO:0000313" key="3">
    <source>
        <dbReference type="Proteomes" id="UP001583177"/>
    </source>
</evidence>
<organism evidence="2 3">
    <name type="scientific">Diaporthe australafricana</name>
    <dbReference type="NCBI Taxonomy" id="127596"/>
    <lineage>
        <taxon>Eukaryota</taxon>
        <taxon>Fungi</taxon>
        <taxon>Dikarya</taxon>
        <taxon>Ascomycota</taxon>
        <taxon>Pezizomycotina</taxon>
        <taxon>Sordariomycetes</taxon>
        <taxon>Sordariomycetidae</taxon>
        <taxon>Diaporthales</taxon>
        <taxon>Diaporthaceae</taxon>
        <taxon>Diaporthe</taxon>
    </lineage>
</organism>
<sequence length="155" mass="17540">MTYNPRALFAVAAVAAVLFVVALISQHPEHRERVTAVLSDTVEKARPFSGKNTYDIAQEKEADTVADSDDNYYFPTRNGRVKMLNTESVPFIPRRRNISGLEYYGDNFYITVDDGGHAMVQQIRVSSTSGRIWNLLRDDPLSQNRRRRACDAGQQ</sequence>
<feature type="chain" id="PRO_5046695852" evidence="1">
    <location>
        <begin position="23"/>
        <end position="155"/>
    </location>
</feature>
<evidence type="ECO:0000256" key="1">
    <source>
        <dbReference type="SAM" id="SignalP"/>
    </source>
</evidence>
<feature type="signal peptide" evidence="1">
    <location>
        <begin position="1"/>
        <end position="22"/>
    </location>
</feature>
<gene>
    <name evidence="2" type="ORF">Daus18300_013864</name>
</gene>
<dbReference type="Proteomes" id="UP001583177">
    <property type="component" value="Unassembled WGS sequence"/>
</dbReference>
<keyword evidence="3" id="KW-1185">Reference proteome</keyword>
<keyword evidence="1" id="KW-0732">Signal</keyword>
<name>A0ABR3VXH6_9PEZI</name>